<name>A0AAD4BSW9_BOLED</name>
<feature type="region of interest" description="Disordered" evidence="1">
    <location>
        <begin position="1"/>
        <end position="33"/>
    </location>
</feature>
<reference evidence="2" key="1">
    <citation type="submission" date="2019-10" db="EMBL/GenBank/DDBJ databases">
        <authorList>
            <consortium name="DOE Joint Genome Institute"/>
            <person name="Kuo A."/>
            <person name="Miyauchi S."/>
            <person name="Kiss E."/>
            <person name="Drula E."/>
            <person name="Kohler A."/>
            <person name="Sanchez-Garcia M."/>
            <person name="Andreopoulos B."/>
            <person name="Barry K.W."/>
            <person name="Bonito G."/>
            <person name="Buee M."/>
            <person name="Carver A."/>
            <person name="Chen C."/>
            <person name="Cichocki N."/>
            <person name="Clum A."/>
            <person name="Culley D."/>
            <person name="Crous P.W."/>
            <person name="Fauchery L."/>
            <person name="Girlanda M."/>
            <person name="Hayes R."/>
            <person name="Keri Z."/>
            <person name="LaButti K."/>
            <person name="Lipzen A."/>
            <person name="Lombard V."/>
            <person name="Magnuson J."/>
            <person name="Maillard F."/>
            <person name="Morin E."/>
            <person name="Murat C."/>
            <person name="Nolan M."/>
            <person name="Ohm R."/>
            <person name="Pangilinan J."/>
            <person name="Pereira M."/>
            <person name="Perotto S."/>
            <person name="Peter M."/>
            <person name="Riley R."/>
            <person name="Sitrit Y."/>
            <person name="Stielow B."/>
            <person name="Szollosi G."/>
            <person name="Zifcakova L."/>
            <person name="Stursova M."/>
            <person name="Spatafora J.W."/>
            <person name="Tedersoo L."/>
            <person name="Vaario L.-M."/>
            <person name="Yamada A."/>
            <person name="Yan M."/>
            <person name="Wang P."/>
            <person name="Xu J."/>
            <person name="Bruns T."/>
            <person name="Baldrian P."/>
            <person name="Vilgalys R."/>
            <person name="Henrissat B."/>
            <person name="Grigoriev I.V."/>
            <person name="Hibbett D."/>
            <person name="Nagy L.G."/>
            <person name="Martin F.M."/>
        </authorList>
    </citation>
    <scope>NUCLEOTIDE SEQUENCE</scope>
    <source>
        <strain evidence="2">BED1</strain>
    </source>
</reference>
<evidence type="ECO:0000256" key="1">
    <source>
        <dbReference type="SAM" id="MobiDB-lite"/>
    </source>
</evidence>
<proteinExistence type="predicted"/>
<feature type="compositionally biased region" description="Polar residues" evidence="1">
    <location>
        <begin position="1"/>
        <end position="12"/>
    </location>
</feature>
<evidence type="ECO:0000313" key="3">
    <source>
        <dbReference type="Proteomes" id="UP001194468"/>
    </source>
</evidence>
<dbReference type="EMBL" id="WHUW01000015">
    <property type="protein sequence ID" value="KAF8439013.1"/>
    <property type="molecule type" value="Genomic_DNA"/>
</dbReference>
<feature type="compositionally biased region" description="Low complexity" evidence="1">
    <location>
        <begin position="99"/>
        <end position="126"/>
    </location>
</feature>
<reference evidence="2" key="2">
    <citation type="journal article" date="2020" name="Nat. Commun.">
        <title>Large-scale genome sequencing of mycorrhizal fungi provides insights into the early evolution of symbiotic traits.</title>
        <authorList>
            <person name="Miyauchi S."/>
            <person name="Kiss E."/>
            <person name="Kuo A."/>
            <person name="Drula E."/>
            <person name="Kohler A."/>
            <person name="Sanchez-Garcia M."/>
            <person name="Morin E."/>
            <person name="Andreopoulos B."/>
            <person name="Barry K.W."/>
            <person name="Bonito G."/>
            <person name="Buee M."/>
            <person name="Carver A."/>
            <person name="Chen C."/>
            <person name="Cichocki N."/>
            <person name="Clum A."/>
            <person name="Culley D."/>
            <person name="Crous P.W."/>
            <person name="Fauchery L."/>
            <person name="Girlanda M."/>
            <person name="Hayes R.D."/>
            <person name="Keri Z."/>
            <person name="LaButti K."/>
            <person name="Lipzen A."/>
            <person name="Lombard V."/>
            <person name="Magnuson J."/>
            <person name="Maillard F."/>
            <person name="Murat C."/>
            <person name="Nolan M."/>
            <person name="Ohm R.A."/>
            <person name="Pangilinan J."/>
            <person name="Pereira M.F."/>
            <person name="Perotto S."/>
            <person name="Peter M."/>
            <person name="Pfister S."/>
            <person name="Riley R."/>
            <person name="Sitrit Y."/>
            <person name="Stielow J.B."/>
            <person name="Szollosi G."/>
            <person name="Zifcakova L."/>
            <person name="Stursova M."/>
            <person name="Spatafora J.W."/>
            <person name="Tedersoo L."/>
            <person name="Vaario L.M."/>
            <person name="Yamada A."/>
            <person name="Yan M."/>
            <person name="Wang P."/>
            <person name="Xu J."/>
            <person name="Bruns T."/>
            <person name="Baldrian P."/>
            <person name="Vilgalys R."/>
            <person name="Dunand C."/>
            <person name="Henrissat B."/>
            <person name="Grigoriev I.V."/>
            <person name="Hibbett D."/>
            <person name="Nagy L.G."/>
            <person name="Martin F.M."/>
        </authorList>
    </citation>
    <scope>NUCLEOTIDE SEQUENCE</scope>
    <source>
        <strain evidence="2">BED1</strain>
    </source>
</reference>
<dbReference type="AlphaFoldDB" id="A0AAD4BSW9"/>
<gene>
    <name evidence="2" type="ORF">L210DRAFT_2239932</name>
</gene>
<comment type="caution">
    <text evidence="2">The sequence shown here is derived from an EMBL/GenBank/DDBJ whole genome shotgun (WGS) entry which is preliminary data.</text>
</comment>
<evidence type="ECO:0000313" key="2">
    <source>
        <dbReference type="EMBL" id="KAF8439013.1"/>
    </source>
</evidence>
<protein>
    <submittedName>
        <fullName evidence="2">Uncharacterized protein</fullName>
    </submittedName>
</protein>
<keyword evidence="3" id="KW-1185">Reference proteome</keyword>
<feature type="region of interest" description="Disordered" evidence="1">
    <location>
        <begin position="95"/>
        <end position="133"/>
    </location>
</feature>
<accession>A0AAD4BSW9</accession>
<dbReference type="Proteomes" id="UP001194468">
    <property type="component" value="Unassembled WGS sequence"/>
</dbReference>
<sequence>MQSSSATSSTPHFTHPRRTEAPGCNYPRNYGTAPRVTTHSKTLRFAAKPIQPAPNRDFHLDTFFNPVWMSGPHVFSYAKDGKVVRPETHQVEPYPGYNAASSGGRGAALALSNPSPSTSTSRPRANVSKPSARIQKPWKNVAITEQDDADFVAMQGEAMVRAWAEARGKLVGLVYTWPPKPQAAACAECEVLGGSRRREVVGTRVGPGTVVGPQVQLSAGTDTRESVVPALSYGSSGESEPESEVFKAGRSVVGRREDPMEKYVGFRRVSGPLVLEKEGEGVNGRHKVGDDVWNPVMPETWVEDELTVRLKVILSMPDN</sequence>
<organism evidence="2 3">
    <name type="scientific">Boletus edulis BED1</name>
    <dbReference type="NCBI Taxonomy" id="1328754"/>
    <lineage>
        <taxon>Eukaryota</taxon>
        <taxon>Fungi</taxon>
        <taxon>Dikarya</taxon>
        <taxon>Basidiomycota</taxon>
        <taxon>Agaricomycotina</taxon>
        <taxon>Agaricomycetes</taxon>
        <taxon>Agaricomycetidae</taxon>
        <taxon>Boletales</taxon>
        <taxon>Boletineae</taxon>
        <taxon>Boletaceae</taxon>
        <taxon>Boletoideae</taxon>
        <taxon>Boletus</taxon>
    </lineage>
</organism>